<dbReference type="InterPro" id="IPR036188">
    <property type="entry name" value="FAD/NAD-bd_sf"/>
</dbReference>
<organism evidence="6 7">
    <name type="scientific">Nocardia bhagyanarayanae</name>
    <dbReference type="NCBI Taxonomy" id="1215925"/>
    <lineage>
        <taxon>Bacteria</taxon>
        <taxon>Bacillati</taxon>
        <taxon>Actinomycetota</taxon>
        <taxon>Actinomycetes</taxon>
        <taxon>Mycobacteriales</taxon>
        <taxon>Nocardiaceae</taxon>
        <taxon>Nocardia</taxon>
    </lineage>
</organism>
<feature type="domain" description="Rieske" evidence="5">
    <location>
        <begin position="431"/>
        <end position="521"/>
    </location>
</feature>
<dbReference type="GO" id="GO:0016705">
    <property type="term" value="F:oxidoreductase activity, acting on paired donors, with incorporation or reduction of molecular oxygen"/>
    <property type="evidence" value="ECO:0007669"/>
    <property type="project" value="UniProtKB-ARBA"/>
</dbReference>
<dbReference type="InterPro" id="IPR036922">
    <property type="entry name" value="Rieske_2Fe-2S_sf"/>
</dbReference>
<dbReference type="GO" id="GO:0004497">
    <property type="term" value="F:monooxygenase activity"/>
    <property type="evidence" value="ECO:0007669"/>
    <property type="project" value="UniProtKB-ARBA"/>
</dbReference>
<reference evidence="6 7" key="1">
    <citation type="submission" date="2019-06" db="EMBL/GenBank/DDBJ databases">
        <title>Sequencing the genomes of 1000 actinobacteria strains.</title>
        <authorList>
            <person name="Klenk H.-P."/>
        </authorList>
    </citation>
    <scope>NUCLEOTIDE SEQUENCE [LARGE SCALE GENOMIC DNA]</scope>
    <source>
        <strain evidence="6 7">DSM 103495</strain>
    </source>
</reference>
<evidence type="ECO:0000313" key="7">
    <source>
        <dbReference type="Proteomes" id="UP000316331"/>
    </source>
</evidence>
<dbReference type="Gene3D" id="3.30.9.10">
    <property type="entry name" value="D-Amino Acid Oxidase, subunit A, domain 2"/>
    <property type="match status" value="1"/>
</dbReference>
<dbReference type="InterPro" id="IPR017941">
    <property type="entry name" value="Rieske_2Fe-2S"/>
</dbReference>
<keyword evidence="4" id="KW-0411">Iron-sulfur</keyword>
<dbReference type="AlphaFoldDB" id="A0A543FGP8"/>
<accession>A0A543FGP8</accession>
<dbReference type="Proteomes" id="UP000316331">
    <property type="component" value="Unassembled WGS sequence"/>
</dbReference>
<dbReference type="Pfam" id="PF01266">
    <property type="entry name" value="DAO"/>
    <property type="match status" value="1"/>
</dbReference>
<dbReference type="GO" id="GO:0005737">
    <property type="term" value="C:cytoplasm"/>
    <property type="evidence" value="ECO:0007669"/>
    <property type="project" value="TreeGrafter"/>
</dbReference>
<dbReference type="Gene3D" id="3.50.50.60">
    <property type="entry name" value="FAD/NAD(P)-binding domain"/>
    <property type="match status" value="1"/>
</dbReference>
<evidence type="ECO:0000259" key="5">
    <source>
        <dbReference type="PROSITE" id="PS51296"/>
    </source>
</evidence>
<keyword evidence="7" id="KW-1185">Reference proteome</keyword>
<dbReference type="GO" id="GO:0051537">
    <property type="term" value="F:2 iron, 2 sulfur cluster binding"/>
    <property type="evidence" value="ECO:0007669"/>
    <property type="project" value="UniProtKB-KW"/>
</dbReference>
<dbReference type="GO" id="GO:0046872">
    <property type="term" value="F:metal ion binding"/>
    <property type="evidence" value="ECO:0007669"/>
    <property type="project" value="UniProtKB-KW"/>
</dbReference>
<keyword evidence="2" id="KW-0479">Metal-binding</keyword>
<comment type="caution">
    <text evidence="6">The sequence shown here is derived from an EMBL/GenBank/DDBJ whole genome shotgun (WGS) entry which is preliminary data.</text>
</comment>
<protein>
    <submittedName>
        <fullName evidence="6">Glycine/D-amino acid oxidase-like deaminating enzyme</fullName>
    </submittedName>
</protein>
<gene>
    <name evidence="6" type="ORF">FB390_4751</name>
</gene>
<keyword evidence="3" id="KW-0408">Iron</keyword>
<evidence type="ECO:0000256" key="1">
    <source>
        <dbReference type="ARBA" id="ARBA00022714"/>
    </source>
</evidence>
<dbReference type="SUPFAM" id="SSF50022">
    <property type="entry name" value="ISP domain"/>
    <property type="match status" value="1"/>
</dbReference>
<evidence type="ECO:0000256" key="2">
    <source>
        <dbReference type="ARBA" id="ARBA00022723"/>
    </source>
</evidence>
<dbReference type="Gene3D" id="2.102.10.10">
    <property type="entry name" value="Rieske [2Fe-2S] iron-sulphur domain"/>
    <property type="match status" value="1"/>
</dbReference>
<proteinExistence type="predicted"/>
<dbReference type="PROSITE" id="PS51296">
    <property type="entry name" value="RIESKE"/>
    <property type="match status" value="1"/>
</dbReference>
<keyword evidence="1" id="KW-0001">2Fe-2S</keyword>
<dbReference type="InterPro" id="IPR006076">
    <property type="entry name" value="FAD-dep_OxRdtase"/>
</dbReference>
<dbReference type="EMBL" id="VFPG01000001">
    <property type="protein sequence ID" value="TQM33038.1"/>
    <property type="molecule type" value="Genomic_DNA"/>
</dbReference>
<evidence type="ECO:0000256" key="4">
    <source>
        <dbReference type="ARBA" id="ARBA00023014"/>
    </source>
</evidence>
<sequence>MEDRPVSAGFRAGSIGYVPTMTSLWMNDAQVPARLRLTPGSRFDTVVIGAGITGLVTALLLAQNGVQVAVVESRRVGYGTTGGTTGKVSLLQGTRAQSIAGQHGIGALAQYLAANRDGQDWLLRFCDEHGIAYQRAAAVTYAQSEHEKHAVRAEFEATRAAGLPTELIDDLEAPFPVYGGVRLIEQAQIDPMAVLAALAAEVESHAAPIYESTLAQGVHHGSDGELIVQTEHGDLTAGTVVLATGTPMLDRGGFFARLTAQRSYLAAFRVPGAVPHDMYISAGQPIRSLRYHPTPEGDLLLVGGNGHAVGRTDAAAEHADELLDWTAAWFPGAQVLHRWSAQDYHPVGELPYVGPLLPGRDDILVATGYAKWGLTNGVAAALALAGRLTGKPPAWSGTFTTWRPAELRSLISGAKANTMVAQQLSMGWLRMLGGGSASMPEEGCGRVERHGLTPSAICTVDGVSTEVSAVCPHLYGIVRWNDAERSWDCPLHGSRFAPDGTVLEGPATKPLARRAVLRKDV</sequence>
<dbReference type="SUPFAM" id="SSF51905">
    <property type="entry name" value="FAD/NAD(P)-binding domain"/>
    <property type="match status" value="1"/>
</dbReference>
<name>A0A543FGP8_9NOCA</name>
<evidence type="ECO:0000313" key="6">
    <source>
        <dbReference type="EMBL" id="TQM33038.1"/>
    </source>
</evidence>
<dbReference type="PANTHER" id="PTHR13847:SF274">
    <property type="entry name" value="RIESKE 2FE-2S IRON-SULFUR PROTEIN YHFW-RELATED"/>
    <property type="match status" value="1"/>
</dbReference>
<dbReference type="PANTHER" id="PTHR13847">
    <property type="entry name" value="SARCOSINE DEHYDROGENASE-RELATED"/>
    <property type="match status" value="1"/>
</dbReference>
<dbReference type="Pfam" id="PF00355">
    <property type="entry name" value="Rieske"/>
    <property type="match status" value="1"/>
</dbReference>
<evidence type="ECO:0000256" key="3">
    <source>
        <dbReference type="ARBA" id="ARBA00023004"/>
    </source>
</evidence>